<dbReference type="EMBL" id="JAVHJO010000007">
    <property type="protein sequence ID" value="KAK6538624.1"/>
    <property type="molecule type" value="Genomic_DNA"/>
</dbReference>
<dbReference type="InterPro" id="IPR000070">
    <property type="entry name" value="Pectinesterase_cat"/>
</dbReference>
<dbReference type="Proteomes" id="UP001365542">
    <property type="component" value="Unassembled WGS sequence"/>
</dbReference>
<dbReference type="InterPro" id="IPR011050">
    <property type="entry name" value="Pectin_lyase_fold/virulence"/>
</dbReference>
<gene>
    <name evidence="8" type="ORF">TWF694_010202</name>
</gene>
<sequence>MRRWKRMLFDKYYFQCLPGATTAATTKTTTTAVKTTTAVTTTKTTTAATTTIAASGNARTAPPSGALVVRQSGTKSGEYASINAAVAALGTGTTAKTIFIYQGTFTEHVIVNYTGPLTIQGYTTDYTSYAGNTVVLTNNIPQSVAQADGSATLLIQKAAANVKVYNLNIKNTYGVGSQAIAMSASGVYGGFYGCGFYGYQDTLYAKQGKQYYANCFIQGAVDYIYGSASAWFNKCILSSNANGAITANGRESTTDPSWYVFESCTIQKASAVQSGATLSTGGVYLGRPWQVDARVLYQRCVIPDLVNAAGWEPMAAGATPFFYEYQNTGAGASTSKRQYLTSTTVSQTKAGLFASDTGFIDAAYPS</sequence>
<comment type="pathway">
    <text evidence="1">Glycan metabolism; pectin degradation; 2-dehydro-3-deoxy-D-gluconate from pectin: step 1/5.</text>
</comment>
<comment type="caution">
    <text evidence="8">The sequence shown here is derived from an EMBL/GenBank/DDBJ whole genome shotgun (WGS) entry which is preliminary data.</text>
</comment>
<dbReference type="PANTHER" id="PTHR31321">
    <property type="entry name" value="ACYL-COA THIOESTER HYDROLASE YBHC-RELATED"/>
    <property type="match status" value="1"/>
</dbReference>
<evidence type="ECO:0000259" key="7">
    <source>
        <dbReference type="Pfam" id="PF01095"/>
    </source>
</evidence>
<dbReference type="EC" id="3.1.1.11" evidence="3"/>
<organism evidence="8 9">
    <name type="scientific">Orbilia ellipsospora</name>
    <dbReference type="NCBI Taxonomy" id="2528407"/>
    <lineage>
        <taxon>Eukaryota</taxon>
        <taxon>Fungi</taxon>
        <taxon>Dikarya</taxon>
        <taxon>Ascomycota</taxon>
        <taxon>Pezizomycotina</taxon>
        <taxon>Orbiliomycetes</taxon>
        <taxon>Orbiliales</taxon>
        <taxon>Orbiliaceae</taxon>
        <taxon>Orbilia</taxon>
    </lineage>
</organism>
<dbReference type="GO" id="GO:0030599">
    <property type="term" value="F:pectinesterase activity"/>
    <property type="evidence" value="ECO:0007669"/>
    <property type="project" value="UniProtKB-EC"/>
</dbReference>
<keyword evidence="4" id="KW-0378">Hydrolase</keyword>
<dbReference type="GO" id="GO:0042545">
    <property type="term" value="P:cell wall modification"/>
    <property type="evidence" value="ECO:0007669"/>
    <property type="project" value="InterPro"/>
</dbReference>
<dbReference type="GO" id="GO:0045490">
    <property type="term" value="P:pectin catabolic process"/>
    <property type="evidence" value="ECO:0007669"/>
    <property type="project" value="TreeGrafter"/>
</dbReference>
<reference evidence="8 9" key="1">
    <citation type="submission" date="2019-10" db="EMBL/GenBank/DDBJ databases">
        <authorList>
            <person name="Palmer J.M."/>
        </authorList>
    </citation>
    <scope>NUCLEOTIDE SEQUENCE [LARGE SCALE GENOMIC DNA]</scope>
    <source>
        <strain evidence="8 9">TWF694</strain>
    </source>
</reference>
<evidence type="ECO:0000256" key="6">
    <source>
        <dbReference type="ARBA" id="ARBA00042203"/>
    </source>
</evidence>
<protein>
    <recommendedName>
        <fullName evidence="3">pectinesterase</fullName>
        <ecNumber evidence="3">3.1.1.11</ecNumber>
    </recommendedName>
    <alternativeName>
        <fullName evidence="6">Pectin methylesterase A</fullName>
    </alternativeName>
</protein>
<evidence type="ECO:0000256" key="5">
    <source>
        <dbReference type="ARBA" id="ARBA00023085"/>
    </source>
</evidence>
<dbReference type="SUPFAM" id="SSF51126">
    <property type="entry name" value="Pectin lyase-like"/>
    <property type="match status" value="1"/>
</dbReference>
<name>A0AAV9XA44_9PEZI</name>
<evidence type="ECO:0000256" key="2">
    <source>
        <dbReference type="ARBA" id="ARBA00008891"/>
    </source>
</evidence>
<keyword evidence="5" id="KW-0063">Aspartyl esterase</keyword>
<comment type="similarity">
    <text evidence="2">Belongs to the pectinesterase family.</text>
</comment>
<evidence type="ECO:0000256" key="1">
    <source>
        <dbReference type="ARBA" id="ARBA00005184"/>
    </source>
</evidence>
<evidence type="ECO:0000256" key="3">
    <source>
        <dbReference type="ARBA" id="ARBA00013229"/>
    </source>
</evidence>
<dbReference type="InterPro" id="IPR012334">
    <property type="entry name" value="Pectin_lyas_fold"/>
</dbReference>
<dbReference type="Gene3D" id="2.160.20.10">
    <property type="entry name" value="Single-stranded right-handed beta-helix, Pectin lyase-like"/>
    <property type="match status" value="1"/>
</dbReference>
<dbReference type="Pfam" id="PF01095">
    <property type="entry name" value="Pectinesterase"/>
    <property type="match status" value="1"/>
</dbReference>
<evidence type="ECO:0000256" key="4">
    <source>
        <dbReference type="ARBA" id="ARBA00022801"/>
    </source>
</evidence>
<dbReference type="PANTHER" id="PTHR31321:SF57">
    <property type="entry name" value="PECTINESTERASE 53-RELATED"/>
    <property type="match status" value="1"/>
</dbReference>
<keyword evidence="9" id="KW-1185">Reference proteome</keyword>
<evidence type="ECO:0000313" key="8">
    <source>
        <dbReference type="EMBL" id="KAK6538624.1"/>
    </source>
</evidence>
<evidence type="ECO:0000313" key="9">
    <source>
        <dbReference type="Proteomes" id="UP001365542"/>
    </source>
</evidence>
<feature type="domain" description="Pectinesterase catalytic" evidence="7">
    <location>
        <begin position="75"/>
        <end position="355"/>
    </location>
</feature>
<dbReference type="AlphaFoldDB" id="A0AAV9XA44"/>
<accession>A0AAV9XA44</accession>
<proteinExistence type="inferred from homology"/>